<protein>
    <submittedName>
        <fullName evidence="1">Uncharacterized protein</fullName>
    </submittedName>
</protein>
<dbReference type="EMBL" id="JAAGMS010000385">
    <property type="protein sequence ID" value="NEC03116.1"/>
    <property type="molecule type" value="Genomic_DNA"/>
</dbReference>
<name>A0A7K3RM84_STRAQ</name>
<organism evidence="1 2">
    <name type="scientific">Streptomyces anulatus</name>
    <name type="common">Streptomyces chrysomallus</name>
    <dbReference type="NCBI Taxonomy" id="1892"/>
    <lineage>
        <taxon>Bacteria</taxon>
        <taxon>Bacillati</taxon>
        <taxon>Actinomycetota</taxon>
        <taxon>Actinomycetes</taxon>
        <taxon>Kitasatosporales</taxon>
        <taxon>Streptomycetaceae</taxon>
        <taxon>Streptomyces</taxon>
    </lineage>
</organism>
<dbReference type="RefSeq" id="WP_143666263.1">
    <property type="nucleotide sequence ID" value="NZ_CP086102.1"/>
</dbReference>
<dbReference type="Pfam" id="PF19136">
    <property type="entry name" value="DUF5819"/>
    <property type="match status" value="1"/>
</dbReference>
<evidence type="ECO:0000313" key="2">
    <source>
        <dbReference type="Proteomes" id="UP000470951"/>
    </source>
</evidence>
<accession>A0A7K3RM84</accession>
<sequence length="203" mass="23080">MALIIGAALLGIYFLFASFSQMPLTPMKVKYYSQVNDVMQPYMAQNWMLFAPDPLSDERGILSRARCADGTATDFYDVTGPYVQKVQGDRFFPSRINRLVSGTVAQLDSSDPVLQRLRDTEKEAKKKQLPLLPYEKTSREQAERFLGRYSLTQMPGVCAGRPAAVQVRVYVHELPPWSQRKDESAKGSTKYQDLSWREVDTLK</sequence>
<proteinExistence type="predicted"/>
<reference evidence="1 2" key="1">
    <citation type="submission" date="2020-01" db="EMBL/GenBank/DDBJ databases">
        <title>Insect and environment-associated Actinomycetes.</title>
        <authorList>
            <person name="Currrie C."/>
            <person name="Chevrette M."/>
            <person name="Carlson C."/>
            <person name="Stubbendieck R."/>
            <person name="Wendt-Pienkowski E."/>
        </authorList>
    </citation>
    <scope>NUCLEOTIDE SEQUENCE [LARGE SCALE GENOMIC DNA]</scope>
    <source>
        <strain evidence="1 2">SID7903</strain>
    </source>
</reference>
<gene>
    <name evidence="1" type="ORF">G3I58_34820</name>
</gene>
<dbReference type="AlphaFoldDB" id="A0A7K3RM84"/>
<dbReference type="Proteomes" id="UP000470951">
    <property type="component" value="Unassembled WGS sequence"/>
</dbReference>
<dbReference type="InterPro" id="IPR043857">
    <property type="entry name" value="DUF5819"/>
</dbReference>
<evidence type="ECO:0000313" key="1">
    <source>
        <dbReference type="EMBL" id="NEC03116.1"/>
    </source>
</evidence>
<comment type="caution">
    <text evidence="1">The sequence shown here is derived from an EMBL/GenBank/DDBJ whole genome shotgun (WGS) entry which is preliminary data.</text>
</comment>